<evidence type="ECO:0000313" key="2">
    <source>
        <dbReference type="Proteomes" id="UP000762676"/>
    </source>
</evidence>
<dbReference type="Proteomes" id="UP000762676">
    <property type="component" value="Unassembled WGS sequence"/>
</dbReference>
<reference evidence="1 2" key="1">
    <citation type="journal article" date="2021" name="Elife">
        <title>Chloroplast acquisition without the gene transfer in kleptoplastic sea slugs, Plakobranchus ocellatus.</title>
        <authorList>
            <person name="Maeda T."/>
            <person name="Takahashi S."/>
            <person name="Yoshida T."/>
            <person name="Shimamura S."/>
            <person name="Takaki Y."/>
            <person name="Nagai Y."/>
            <person name="Toyoda A."/>
            <person name="Suzuki Y."/>
            <person name="Arimoto A."/>
            <person name="Ishii H."/>
            <person name="Satoh N."/>
            <person name="Nishiyama T."/>
            <person name="Hasebe M."/>
            <person name="Maruyama T."/>
            <person name="Minagawa J."/>
            <person name="Obokata J."/>
            <person name="Shigenobu S."/>
        </authorList>
    </citation>
    <scope>NUCLEOTIDE SEQUENCE [LARGE SCALE GENOMIC DNA]</scope>
</reference>
<comment type="caution">
    <text evidence="1">The sequence shown here is derived from an EMBL/GenBank/DDBJ whole genome shotgun (WGS) entry which is preliminary data.</text>
</comment>
<organism evidence="1 2">
    <name type="scientific">Elysia marginata</name>
    <dbReference type="NCBI Taxonomy" id="1093978"/>
    <lineage>
        <taxon>Eukaryota</taxon>
        <taxon>Metazoa</taxon>
        <taxon>Spiralia</taxon>
        <taxon>Lophotrochozoa</taxon>
        <taxon>Mollusca</taxon>
        <taxon>Gastropoda</taxon>
        <taxon>Heterobranchia</taxon>
        <taxon>Euthyneura</taxon>
        <taxon>Panpulmonata</taxon>
        <taxon>Sacoglossa</taxon>
        <taxon>Placobranchoidea</taxon>
        <taxon>Plakobranchidae</taxon>
        <taxon>Elysia</taxon>
    </lineage>
</organism>
<proteinExistence type="predicted"/>
<name>A0AAV4IS96_9GAST</name>
<evidence type="ECO:0000313" key="1">
    <source>
        <dbReference type="EMBL" id="GFS13424.1"/>
    </source>
</evidence>
<accession>A0AAV4IS96</accession>
<protein>
    <submittedName>
        <fullName evidence="1">Uncharacterized protein</fullName>
    </submittedName>
</protein>
<dbReference type="EMBL" id="BMAT01009769">
    <property type="protein sequence ID" value="GFS13424.1"/>
    <property type="molecule type" value="Genomic_DNA"/>
</dbReference>
<sequence>MSGTISNLLQHNSCYSGSPGVPHLPRLNGLLLCWAALKISNSRTPSSPHGSKLENFLFPGNDKQQRVSDNAKLNAPVRLKKQSRATGAVTAETAAAAAELKSSLGVTESRGQSSVAVDKFRPIDSGLHTRLVLTDTPIDIYYTDDPEDTQRAIVWFSTLDKSAIPP</sequence>
<dbReference type="AlphaFoldDB" id="A0AAV4IS96"/>
<gene>
    <name evidence="1" type="ORF">ElyMa_004884000</name>
</gene>
<keyword evidence="2" id="KW-1185">Reference proteome</keyword>